<dbReference type="RefSeq" id="WP_206572281.1">
    <property type="nucleotide sequence ID" value="NZ_JAFKCV010000001.1"/>
</dbReference>
<evidence type="ECO:0008006" key="4">
    <source>
        <dbReference type="Google" id="ProtNLM"/>
    </source>
</evidence>
<keyword evidence="3" id="KW-1185">Reference proteome</keyword>
<evidence type="ECO:0000313" key="2">
    <source>
        <dbReference type="EMBL" id="MBN7824194.1"/>
    </source>
</evidence>
<comment type="caution">
    <text evidence="2">The sequence shown here is derived from an EMBL/GenBank/DDBJ whole genome shotgun (WGS) entry which is preliminary data.</text>
</comment>
<sequence>MQMSVNQAQFELQQQRLYYQDRQVLARAASELEPSWPTHEKREPEADSFSQADEQHLEDYRQYVKRRMIEVLAQRELDWQDFKALDAKASDSSAESAPTPERQVSLLVKETELDYQAYHLQMGLDMQTSEGQALSFQAELDWQQLNISSRTVLMSEQQLKDPLVLNFDWQAVQFKGESYFDLDGDGEKDPLPTPHGNAGYLVRDQNLNGTVDGVNELIGAVSGDAWSDIQSMDQNQDNWLDHRDAGFSQLYWWQPGAATRLASLSELKVEGLLLSGANTQATLKPDGEPVAQLRKTGAFVYRQDSTQAGTAPASEGYQMGLMQQFDFYI</sequence>
<reference evidence="2" key="1">
    <citation type="submission" date="2021-03" db="EMBL/GenBank/DDBJ databases">
        <title>novel species isolated from a fishpond in China.</title>
        <authorList>
            <person name="Lu H."/>
            <person name="Cai Z."/>
        </authorList>
    </citation>
    <scope>NUCLEOTIDE SEQUENCE</scope>
    <source>
        <strain evidence="2">JCM 30855</strain>
    </source>
</reference>
<name>A0A939DK32_9ALTE</name>
<dbReference type="Proteomes" id="UP000664654">
    <property type="component" value="Unassembled WGS sequence"/>
</dbReference>
<dbReference type="EMBL" id="JAFKCV010000001">
    <property type="protein sequence ID" value="MBN7824194.1"/>
    <property type="molecule type" value="Genomic_DNA"/>
</dbReference>
<dbReference type="PANTHER" id="PTHR39431:SF1">
    <property type="entry name" value="FRPA_C-RELATED PROTEIN"/>
    <property type="match status" value="1"/>
</dbReference>
<gene>
    <name evidence="2" type="ORF">J0A66_03040</name>
</gene>
<organism evidence="2 3">
    <name type="scientific">Bowmanella dokdonensis</name>
    <dbReference type="NCBI Taxonomy" id="751969"/>
    <lineage>
        <taxon>Bacteria</taxon>
        <taxon>Pseudomonadati</taxon>
        <taxon>Pseudomonadota</taxon>
        <taxon>Gammaproteobacteria</taxon>
        <taxon>Alteromonadales</taxon>
        <taxon>Alteromonadaceae</taxon>
        <taxon>Bowmanella</taxon>
    </lineage>
</organism>
<dbReference type="PANTHER" id="PTHR39431">
    <property type="entry name" value="FRPA/C-RELATED PROTEIN"/>
    <property type="match status" value="1"/>
</dbReference>
<protein>
    <recommendedName>
        <fullName evidence="4">VCBS repeat-containing protein</fullName>
    </recommendedName>
</protein>
<dbReference type="AlphaFoldDB" id="A0A939DK32"/>
<feature type="region of interest" description="Disordered" evidence="1">
    <location>
        <begin position="31"/>
        <end position="53"/>
    </location>
</feature>
<evidence type="ECO:0000313" key="3">
    <source>
        <dbReference type="Proteomes" id="UP000664654"/>
    </source>
</evidence>
<proteinExistence type="predicted"/>
<accession>A0A939DK32</accession>
<evidence type="ECO:0000256" key="1">
    <source>
        <dbReference type="SAM" id="MobiDB-lite"/>
    </source>
</evidence>